<dbReference type="EMBL" id="JALLBG020000208">
    <property type="protein sequence ID" value="KAL3759239.1"/>
    <property type="molecule type" value="Genomic_DNA"/>
</dbReference>
<reference evidence="5 6" key="1">
    <citation type="submission" date="2024-10" db="EMBL/GenBank/DDBJ databases">
        <title>Updated reference genomes for cyclostephanoid diatoms.</title>
        <authorList>
            <person name="Roberts W.R."/>
            <person name="Alverson A.J."/>
        </authorList>
    </citation>
    <scope>NUCLEOTIDE SEQUENCE [LARGE SCALE GENOMIC DNA]</scope>
    <source>
        <strain evidence="5 6">AJA232-27</strain>
    </source>
</reference>
<protein>
    <recommendedName>
        <fullName evidence="7">Glycoside hydrolase family 5 domain-containing protein</fullName>
    </recommendedName>
</protein>
<name>A0ABD3M9B8_9STRA</name>
<dbReference type="Gene3D" id="3.20.20.80">
    <property type="entry name" value="Glycosidases"/>
    <property type="match status" value="1"/>
</dbReference>
<organism evidence="5 6">
    <name type="scientific">Discostella pseudostelligera</name>
    <dbReference type="NCBI Taxonomy" id="259834"/>
    <lineage>
        <taxon>Eukaryota</taxon>
        <taxon>Sar</taxon>
        <taxon>Stramenopiles</taxon>
        <taxon>Ochrophyta</taxon>
        <taxon>Bacillariophyta</taxon>
        <taxon>Coscinodiscophyceae</taxon>
        <taxon>Thalassiosirophycidae</taxon>
        <taxon>Stephanodiscales</taxon>
        <taxon>Stephanodiscaceae</taxon>
        <taxon>Discostella</taxon>
    </lineage>
</organism>
<evidence type="ECO:0000313" key="6">
    <source>
        <dbReference type="Proteomes" id="UP001530293"/>
    </source>
</evidence>
<keyword evidence="2" id="KW-0732">Signal</keyword>
<keyword evidence="6" id="KW-1185">Reference proteome</keyword>
<evidence type="ECO:0000256" key="1">
    <source>
        <dbReference type="ARBA" id="ARBA00007528"/>
    </source>
</evidence>
<dbReference type="PANTHER" id="PTHR31468:SF2">
    <property type="entry name" value="1,3-BETA-GLUCANOSYLTRANSFERASE GAS1"/>
    <property type="match status" value="1"/>
</dbReference>
<gene>
    <name evidence="5" type="ORF">ACHAWU_002509</name>
</gene>
<evidence type="ECO:0008006" key="7">
    <source>
        <dbReference type="Google" id="ProtNLM"/>
    </source>
</evidence>
<comment type="caution">
    <text evidence="5">The sequence shown here is derived from an EMBL/GenBank/DDBJ whole genome shotgun (WGS) entry which is preliminary data.</text>
</comment>
<evidence type="ECO:0000256" key="3">
    <source>
        <dbReference type="ARBA" id="ARBA00023157"/>
    </source>
</evidence>
<accession>A0ABD3M9B8</accession>
<dbReference type="InterPro" id="IPR017853">
    <property type="entry name" value="GH"/>
</dbReference>
<dbReference type="PANTHER" id="PTHR31468">
    <property type="entry name" value="1,3-BETA-GLUCANOSYLTRANSFERASE GAS1"/>
    <property type="match status" value="1"/>
</dbReference>
<sequence>MANITPIGIDDAIHVRGKHLYKRDGTQFTVKGIAFPTPPVNYMRSSAGYDAKAWLAILHQLRVDLALDFNTIRLYRINPVQVNYNEFFEGAAQLGIYVIVPLTTANGVGVLDRTLPAPTCYNRNLFAYGASAIVEYLQHPNVLAGMVGNEVMNDEEAWQAAPCIRAYARDLKLFMDRMVDENTTNRTLPLIYASQDSSVIGGAEMDKNQVMKLTADYLTCAENGKGTLVADVANNEPEHGLQHFEENRFGQSPLDIIGINVESWCSSTQNFLHNPDGTPGSYFSLHEALKNTSVPIIFTEMGCPHSQFDRDDLKRRTPEGTRDWAQVPIVVNEMADSWSGFIAYAYDGPKDFDIMSGGPWNGIDTLTPTNDFYNLKKQLDKVSSKKVHSVNESEDDIFLPRPCAEVESDLLSCCDLRIFNDDLMQSYQKTFNLQDEQANNIQPASGSNQTNNFWQAIVVLSACALYLTVRRICRLVSLRHSSTHDRWSGRNNGEIETKYGAI</sequence>
<dbReference type="SUPFAM" id="SSF51445">
    <property type="entry name" value="(Trans)glycosidases"/>
    <property type="match status" value="1"/>
</dbReference>
<keyword evidence="4" id="KW-0325">Glycoprotein</keyword>
<comment type="similarity">
    <text evidence="1">Belongs to the glycosyl hydrolase 72 family.</text>
</comment>
<dbReference type="InterPro" id="IPR004886">
    <property type="entry name" value="Glucanosyltransferase"/>
</dbReference>
<keyword evidence="3" id="KW-1015">Disulfide bond</keyword>
<evidence type="ECO:0000256" key="2">
    <source>
        <dbReference type="ARBA" id="ARBA00022729"/>
    </source>
</evidence>
<dbReference type="Pfam" id="PF03198">
    <property type="entry name" value="Glyco_hydro_72"/>
    <property type="match status" value="1"/>
</dbReference>
<dbReference type="Proteomes" id="UP001530293">
    <property type="component" value="Unassembled WGS sequence"/>
</dbReference>
<proteinExistence type="inferred from homology"/>
<evidence type="ECO:0000256" key="4">
    <source>
        <dbReference type="ARBA" id="ARBA00023180"/>
    </source>
</evidence>
<dbReference type="AlphaFoldDB" id="A0ABD3M9B8"/>
<evidence type="ECO:0000313" key="5">
    <source>
        <dbReference type="EMBL" id="KAL3759239.1"/>
    </source>
</evidence>